<dbReference type="EMBL" id="JAHDYS010000009">
    <property type="protein sequence ID" value="MBT1072210.1"/>
    <property type="molecule type" value="Genomic_DNA"/>
</dbReference>
<dbReference type="Gene3D" id="1.10.1040.10">
    <property type="entry name" value="N-(1-d-carboxylethyl)-l-norvaline Dehydrogenase, domain 2"/>
    <property type="match status" value="1"/>
</dbReference>
<dbReference type="PROSITE" id="PS00895">
    <property type="entry name" value="3_HYDROXYISOBUT_DH"/>
    <property type="match status" value="1"/>
</dbReference>
<comment type="caution">
    <text evidence="5">The sequence shown here is derived from an EMBL/GenBank/DDBJ whole genome shotgun (WGS) entry which is preliminary data.</text>
</comment>
<evidence type="ECO:0000259" key="3">
    <source>
        <dbReference type="Pfam" id="PF03446"/>
    </source>
</evidence>
<protein>
    <submittedName>
        <fullName evidence="5">NAD(P)-dependent oxidoreductase</fullName>
    </submittedName>
</protein>
<dbReference type="InterPro" id="IPR006115">
    <property type="entry name" value="6PGDH_NADP-bd"/>
</dbReference>
<dbReference type="PANTHER" id="PTHR43580">
    <property type="entry name" value="OXIDOREDUCTASE GLYR1-RELATED"/>
    <property type="match status" value="1"/>
</dbReference>
<dbReference type="InterPro" id="IPR015815">
    <property type="entry name" value="HIBADH-related"/>
</dbReference>
<dbReference type="InterPro" id="IPR051265">
    <property type="entry name" value="HIBADH-related_NP60_sf"/>
</dbReference>
<dbReference type="SUPFAM" id="SSF48179">
    <property type="entry name" value="6-phosphogluconate dehydrogenase C-terminal domain-like"/>
    <property type="match status" value="1"/>
</dbReference>
<accession>A0ABS5U966</accession>
<feature type="domain" description="6-phosphogluconate dehydrogenase NADP-binding" evidence="3">
    <location>
        <begin position="2"/>
        <end position="161"/>
    </location>
</feature>
<organism evidence="5 6">
    <name type="scientific">Pelotalea chapellei</name>
    <dbReference type="NCBI Taxonomy" id="44671"/>
    <lineage>
        <taxon>Bacteria</taxon>
        <taxon>Pseudomonadati</taxon>
        <taxon>Thermodesulfobacteriota</taxon>
        <taxon>Desulfuromonadia</taxon>
        <taxon>Geobacterales</taxon>
        <taxon>Geobacteraceae</taxon>
        <taxon>Pelotalea</taxon>
    </lineage>
</organism>
<dbReference type="InterPro" id="IPR008927">
    <property type="entry name" value="6-PGluconate_DH-like_C_sf"/>
</dbReference>
<dbReference type="Proteomes" id="UP000784128">
    <property type="component" value="Unassembled WGS sequence"/>
</dbReference>
<dbReference type="RefSeq" id="WP_214298886.1">
    <property type="nucleotide sequence ID" value="NZ_JAHDYS010000009.1"/>
</dbReference>
<sequence length="288" mass="30052">MKIGFIGLGIMGSAMATNLVKAGYDLTVWNRSGNACRPLAEIGATVAATPRAAAETCDIVISMMADPAAVKAVRDGVDGIISGMSAGKGFIDMSTVDAETSLNSARMTQEKGARYLEAPVAGSRKPAEDAALIIMTAGDRHLYDEALPILGKMGKKILYLGDTGSAARMKLANNLVMAGMLTALCEGLALTAKSGLDVAQLLEVVDSGAMSNPMFRLKGPLITADGEIPAAFPLKHMQKDLRLALRLAEEVGQPLFAAATVNELFKSALAADLGNSDFAAVSRIVHRD</sequence>
<keyword evidence="1" id="KW-0560">Oxidoreductase</keyword>
<dbReference type="InterPro" id="IPR029154">
    <property type="entry name" value="HIBADH-like_NADP-bd"/>
</dbReference>
<reference evidence="5 6" key="1">
    <citation type="submission" date="2021-05" db="EMBL/GenBank/DDBJ databases">
        <title>The draft genome of Geobacter chapellei DSM 13688.</title>
        <authorList>
            <person name="Xu Z."/>
            <person name="Masuda Y."/>
            <person name="Itoh H."/>
            <person name="Senoo K."/>
        </authorList>
    </citation>
    <scope>NUCLEOTIDE SEQUENCE [LARGE SCALE GENOMIC DNA]</scope>
    <source>
        <strain evidence="5 6">DSM 13688</strain>
    </source>
</reference>
<evidence type="ECO:0000256" key="2">
    <source>
        <dbReference type="ARBA" id="ARBA00023027"/>
    </source>
</evidence>
<dbReference type="Pfam" id="PF14833">
    <property type="entry name" value="NAD_binding_11"/>
    <property type="match status" value="1"/>
</dbReference>
<dbReference type="PIRSF" id="PIRSF000103">
    <property type="entry name" value="HIBADH"/>
    <property type="match status" value="1"/>
</dbReference>
<keyword evidence="6" id="KW-1185">Reference proteome</keyword>
<dbReference type="InterPro" id="IPR013328">
    <property type="entry name" value="6PGD_dom2"/>
</dbReference>
<gene>
    <name evidence="5" type="ORF">KJB30_10470</name>
</gene>
<evidence type="ECO:0000259" key="4">
    <source>
        <dbReference type="Pfam" id="PF14833"/>
    </source>
</evidence>
<keyword evidence="2" id="KW-0520">NAD</keyword>
<proteinExistence type="predicted"/>
<dbReference type="PANTHER" id="PTHR43580:SF2">
    <property type="entry name" value="CYTOKINE-LIKE NUCLEAR FACTOR N-PAC"/>
    <property type="match status" value="1"/>
</dbReference>
<dbReference type="InterPro" id="IPR002204">
    <property type="entry name" value="3-OH-isobutyrate_DH-rel_CS"/>
</dbReference>
<dbReference type="SUPFAM" id="SSF51735">
    <property type="entry name" value="NAD(P)-binding Rossmann-fold domains"/>
    <property type="match status" value="1"/>
</dbReference>
<evidence type="ECO:0000313" key="6">
    <source>
        <dbReference type="Proteomes" id="UP000784128"/>
    </source>
</evidence>
<dbReference type="InterPro" id="IPR036291">
    <property type="entry name" value="NAD(P)-bd_dom_sf"/>
</dbReference>
<dbReference type="Pfam" id="PF03446">
    <property type="entry name" value="NAD_binding_2"/>
    <property type="match status" value="1"/>
</dbReference>
<evidence type="ECO:0000256" key="1">
    <source>
        <dbReference type="ARBA" id="ARBA00023002"/>
    </source>
</evidence>
<dbReference type="Gene3D" id="3.40.50.720">
    <property type="entry name" value="NAD(P)-binding Rossmann-like Domain"/>
    <property type="match status" value="1"/>
</dbReference>
<evidence type="ECO:0000313" key="5">
    <source>
        <dbReference type="EMBL" id="MBT1072210.1"/>
    </source>
</evidence>
<feature type="domain" description="3-hydroxyisobutyrate dehydrogenase-like NAD-binding" evidence="4">
    <location>
        <begin position="164"/>
        <end position="283"/>
    </location>
</feature>
<name>A0ABS5U966_9BACT</name>